<evidence type="ECO:0000256" key="6">
    <source>
        <dbReference type="SAM" id="Phobius"/>
    </source>
</evidence>
<dbReference type="GO" id="GO:0006935">
    <property type="term" value="P:chemotaxis"/>
    <property type="evidence" value="ECO:0007669"/>
    <property type="project" value="TreeGrafter"/>
</dbReference>
<feature type="coiled-coil region" evidence="5">
    <location>
        <begin position="476"/>
        <end position="503"/>
    </location>
</feature>
<dbReference type="EMBL" id="AEEC02000040">
    <property type="protein sequence ID" value="EOA02742.1"/>
    <property type="molecule type" value="Genomic_DNA"/>
</dbReference>
<keyword evidence="2" id="KW-0488">Methylation</keyword>
<keyword evidence="4" id="KW-0807">Transducer</keyword>
<comment type="caution">
    <text evidence="9">The sequence shown here is derived from an EMBL/GenBank/DDBJ whole genome shotgun (WGS) entry which is preliminary data.</text>
</comment>
<protein>
    <submittedName>
        <fullName evidence="9">Methyl-accepting chemotaxis transducer transmembrane protein</fullName>
    </submittedName>
</protein>
<dbReference type="RefSeq" id="WP_006464995.1">
    <property type="nucleotide sequence ID" value="NZ_AEEC02000040.1"/>
</dbReference>
<dbReference type="CDD" id="cd11386">
    <property type="entry name" value="MCP_signal"/>
    <property type="match status" value="1"/>
</dbReference>
<dbReference type="AlphaFoldDB" id="A0AAI9IAW8"/>
<evidence type="ECO:0000259" key="8">
    <source>
        <dbReference type="PROSITE" id="PS50885"/>
    </source>
</evidence>
<dbReference type="InterPro" id="IPR004089">
    <property type="entry name" value="MCPsignal_dom"/>
</dbReference>
<sequence length="576" mass="60754">MNWFTNLKVSHKLLGGFLAVATIGAIIGTIGILKAGQINDLATEMYEKQVVGLRHSAQATLDLSSSNRAIRSAMLAETAEERATSLDELTKRLDNTDKALSAAEQRFSTPEGLALVGKARQAFEAYRGAITATAEVLRKESLADGRQSTSQLFSTVRPLANEAEKMMLQMMEVKKDNADKLNDETDLIYAHIRSLLIVLTCGGVLFGVALGLFISRNLTRQLGGEPRDVAAAADAIASGDLSTHIDTSHAAQGSVVNAMHMMQASLRKVVQTVRTSSESIATGSRQIATGNLDLSARTEQQASALEETASSMEELTSTVKHNANNAQDAKQMASTASTVALEGGEVVAKVVDTMSAINDSSRKVVDIISVIDGIAFQTNILALNAAVEAARAGEQGRGFAVVASEVRNLAQRSAAAAKEIKALIEDSVEKVTVGARLADQAGTTMSGIVENSRKVTSIIGEISAASVEQTAGIEQINQAIMQMDDVTQQNASLVEEAAAASRALQDQADALAQIVSIFNLGQNAISYQDAPRPAASPAITAIKTSTASQAVGHAVPRRLNHQSAAQAAKEEDWATF</sequence>
<keyword evidence="5" id="KW-0175">Coiled coil</keyword>
<dbReference type="PROSITE" id="PS50885">
    <property type="entry name" value="HAMP"/>
    <property type="match status" value="1"/>
</dbReference>
<evidence type="ECO:0000256" key="4">
    <source>
        <dbReference type="PROSITE-ProRule" id="PRU00284"/>
    </source>
</evidence>
<feature type="domain" description="HAMP" evidence="8">
    <location>
        <begin position="227"/>
        <end position="271"/>
    </location>
</feature>
<dbReference type="InterPro" id="IPR024478">
    <property type="entry name" value="HlyB_4HB_MCP"/>
</dbReference>
<dbReference type="InterPro" id="IPR003660">
    <property type="entry name" value="HAMP_dom"/>
</dbReference>
<dbReference type="PROSITE" id="PS50111">
    <property type="entry name" value="CHEMOTAXIS_TRANSDUC_2"/>
    <property type="match status" value="1"/>
</dbReference>
<comment type="similarity">
    <text evidence="3">Belongs to the methyl-accepting chemotaxis (MCP) protein family.</text>
</comment>
<feature type="transmembrane region" description="Helical" evidence="6">
    <location>
        <begin position="13"/>
        <end position="33"/>
    </location>
</feature>
<dbReference type="PANTHER" id="PTHR43531">
    <property type="entry name" value="PROTEIN ICFG"/>
    <property type="match status" value="1"/>
</dbReference>
<keyword evidence="6" id="KW-0472">Membrane</keyword>
<dbReference type="GO" id="GO:0004888">
    <property type="term" value="F:transmembrane signaling receptor activity"/>
    <property type="evidence" value="ECO:0007669"/>
    <property type="project" value="TreeGrafter"/>
</dbReference>
<dbReference type="Pfam" id="PF00015">
    <property type="entry name" value="MCPsignal"/>
    <property type="match status" value="1"/>
</dbReference>
<feature type="transmembrane region" description="Helical" evidence="6">
    <location>
        <begin position="195"/>
        <end position="214"/>
    </location>
</feature>
<keyword evidence="6 9" id="KW-0812">Transmembrane</keyword>
<feature type="domain" description="Methyl-accepting transducer" evidence="7">
    <location>
        <begin position="276"/>
        <end position="505"/>
    </location>
</feature>
<evidence type="ECO:0000256" key="2">
    <source>
        <dbReference type="ARBA" id="ARBA00022481"/>
    </source>
</evidence>
<comment type="subcellular location">
    <subcellularLocation>
        <location evidence="1">Membrane</location>
    </subcellularLocation>
</comment>
<gene>
    <name evidence="9" type="ORF">HFRIS_021006</name>
</gene>
<evidence type="ECO:0000256" key="3">
    <source>
        <dbReference type="ARBA" id="ARBA00029447"/>
    </source>
</evidence>
<dbReference type="Gene3D" id="1.10.287.950">
    <property type="entry name" value="Methyl-accepting chemotaxis protein"/>
    <property type="match status" value="1"/>
</dbReference>
<dbReference type="Pfam" id="PF12729">
    <property type="entry name" value="4HB_MCP_1"/>
    <property type="match status" value="1"/>
</dbReference>
<keyword evidence="6" id="KW-1133">Transmembrane helix</keyword>
<proteinExistence type="inferred from homology"/>
<evidence type="ECO:0000256" key="1">
    <source>
        <dbReference type="ARBA" id="ARBA00004370"/>
    </source>
</evidence>
<evidence type="ECO:0000313" key="9">
    <source>
        <dbReference type="EMBL" id="EOA02742.1"/>
    </source>
</evidence>
<dbReference type="GO" id="GO:0007165">
    <property type="term" value="P:signal transduction"/>
    <property type="evidence" value="ECO:0007669"/>
    <property type="project" value="UniProtKB-KW"/>
</dbReference>
<dbReference type="GO" id="GO:0005886">
    <property type="term" value="C:plasma membrane"/>
    <property type="evidence" value="ECO:0007669"/>
    <property type="project" value="TreeGrafter"/>
</dbReference>
<dbReference type="SMART" id="SM00283">
    <property type="entry name" value="MA"/>
    <property type="match status" value="1"/>
</dbReference>
<reference evidence="9 10" key="1">
    <citation type="journal article" date="2013" name="Front. Microbiol.">
        <title>The genome of the endophytic bacterium H. frisingense GSF30(T) identifies diverse strategies in the Herbaspirillum genus to interact with plants.</title>
        <authorList>
            <person name="Straub D."/>
            <person name="Rothballer M."/>
            <person name="Hartmann A."/>
            <person name="Ludewig U."/>
        </authorList>
    </citation>
    <scope>NUCLEOTIDE SEQUENCE [LARGE SCALE GENOMIC DNA]</scope>
    <source>
        <strain evidence="9 10">GSF30</strain>
    </source>
</reference>
<dbReference type="Proteomes" id="UP000006772">
    <property type="component" value="Unassembled WGS sequence"/>
</dbReference>
<evidence type="ECO:0000313" key="10">
    <source>
        <dbReference type="Proteomes" id="UP000006772"/>
    </source>
</evidence>
<dbReference type="FunFam" id="1.10.287.950:FF:000001">
    <property type="entry name" value="Methyl-accepting chemotaxis sensory transducer"/>
    <property type="match status" value="1"/>
</dbReference>
<dbReference type="SUPFAM" id="SSF58104">
    <property type="entry name" value="Methyl-accepting chemotaxis protein (MCP) signaling domain"/>
    <property type="match status" value="1"/>
</dbReference>
<dbReference type="PANTHER" id="PTHR43531:SF14">
    <property type="entry name" value="METHYL-ACCEPTING CHEMOTAXIS PROTEIN I-RELATED"/>
    <property type="match status" value="1"/>
</dbReference>
<evidence type="ECO:0000256" key="5">
    <source>
        <dbReference type="SAM" id="Coils"/>
    </source>
</evidence>
<dbReference type="InterPro" id="IPR051310">
    <property type="entry name" value="MCP_chemotaxis"/>
</dbReference>
<evidence type="ECO:0000259" key="7">
    <source>
        <dbReference type="PROSITE" id="PS50111"/>
    </source>
</evidence>
<accession>A0AAI9IAW8</accession>
<organism evidence="9 10">
    <name type="scientific">Herbaspirillum frisingense GSF30</name>
    <dbReference type="NCBI Taxonomy" id="864073"/>
    <lineage>
        <taxon>Bacteria</taxon>
        <taxon>Pseudomonadati</taxon>
        <taxon>Pseudomonadota</taxon>
        <taxon>Betaproteobacteria</taxon>
        <taxon>Burkholderiales</taxon>
        <taxon>Oxalobacteraceae</taxon>
        <taxon>Herbaspirillum</taxon>
    </lineage>
</organism>
<name>A0AAI9IAW8_9BURK</name>